<accession>A0ABD3STE9</accession>
<dbReference type="PROSITE" id="PS00674">
    <property type="entry name" value="AAA"/>
    <property type="match status" value="1"/>
</dbReference>
<evidence type="ECO:0000256" key="3">
    <source>
        <dbReference type="ARBA" id="ARBA00022741"/>
    </source>
</evidence>
<sequence>MCAASSPRGLMLIAIPRPSERDRGNLFVRLAPRTARKLAASLLYPPQPSSRGDDRGGDTADASSSREIIYNVDDVDFLPLEIVILPKGVTSFDGMGDGRDGCIVLYASYNGGSPSAVGPINNSGIIELPLDLHPSLHAVFNTTSEPVLASVRALSDVPVAERVTFEPLTVSDWEMIEMESTILEDGGLLNQITVVSPDQVLPLRFGGRLGTLESAAWIKVVDEGFVTSSNRNLDTHISDECDASLPTDSECDSSTDLSADWDDDDPTRTASTHWHQCVRLMAETEVVIIPKPRSRKVEPIEDKQPICSSFSEPIFRPSSALRVQPISSDIFHAASSEDESFSLPNPSLGFVAVHPTTLIQLPGYQHCMVQCSPNYKINRTDADLPPMVVTIRRLRGPHAKYSQHYEAKRDRTASNVVVAIVYASDCTPCGHIGMNSLLRCQLGVTPLSDWVSVQIWSESNVVKSISGVRASNTRIEIIKVSKASPRDRHSSLHPWNIPDGFSTMTSSYILGNTTLDNTNVPSRATKEIDPVFSSGSLLPGFFLRGLGLDWLDRGADLFVLKLHSVVAPVDDSFDRTECPLISFSRLVPIITVKDLKESAAYDTRLGNDDVVKPISLLEKNNYSFMVPVSEESTVGFTSAIHSLVESSRHMIYHPTIANALMITGEEGSGKTHLSMTSASRLCISDLFATVYLDCKKLQASSANIQFILEEIQKSFQEALHKQPTVFVLDDLDAIIPNVEFSSESEGSIHHHQLNPTLMVQVKVIVDHLLLQSRHCSKSFGNANSSLKNGVVLICTCRDKGSLSSRYQEAGLFHSIVEVPSLDSSQRAQFLASKIFRNMSRSKVAIPHAISRLGKDTDGFRPKDLQIVAARIVHQNYLRSFHGRPSERSCTKESRNEEDLYSLEMLETDIASILDDYSPLSQQLVDIDHNSCSMDWTSIGGLYKARQSLHDIIIHPMKFKLVYDNAPMALPTGILLYGPPGSGKSFIVPLLAKKAKLTLITCRGPELLDRYIGASEAKVRQLFARATASAPSMIFFDEFDSLAPQRGSDHTGVTDRVVNQLLTLLDGAERSKKSSNVYVIAATSRPDKIDKALLRPGRLEKHVYVGYPQTPSEWNSLFSSLLLDTRNVDEEVSCIRQGGNCYDIFCQECDYARDFSAADMKAVLDTARLLCVHEILDANNGGAHAPAMLRKCHILEAFRRTRPSLLPNDSQALQSMYATFGDHQVREDHHGKNDRGLKTSLR</sequence>
<name>A0ABD3STE9_9STRA</name>
<feature type="domain" description="AAA+ ATPase" evidence="11">
    <location>
        <begin position="656"/>
        <end position="822"/>
    </location>
</feature>
<evidence type="ECO:0000313" key="13">
    <source>
        <dbReference type="Proteomes" id="UP001530377"/>
    </source>
</evidence>
<keyword evidence="13" id="KW-1185">Reference proteome</keyword>
<dbReference type="InterPro" id="IPR029067">
    <property type="entry name" value="CDC48_domain_2-like_sf"/>
</dbReference>
<evidence type="ECO:0000256" key="9">
    <source>
        <dbReference type="ARBA" id="ARBA00034532"/>
    </source>
</evidence>
<gene>
    <name evidence="12" type="ORF">ACHAXA_002020</name>
</gene>
<reference evidence="12 13" key="1">
    <citation type="submission" date="2024-10" db="EMBL/GenBank/DDBJ databases">
        <title>Updated reference genomes for cyclostephanoid diatoms.</title>
        <authorList>
            <person name="Roberts W.R."/>
            <person name="Alverson A.J."/>
        </authorList>
    </citation>
    <scope>NUCLEOTIDE SEQUENCE [LARGE SCALE GENOMIC DNA]</scope>
    <source>
        <strain evidence="12 13">AJA228-03</strain>
    </source>
</reference>
<dbReference type="SUPFAM" id="SSF52540">
    <property type="entry name" value="P-loop containing nucleoside triphosphate hydrolases"/>
    <property type="match status" value="2"/>
</dbReference>
<dbReference type="GO" id="GO:0016787">
    <property type="term" value="F:hydrolase activity"/>
    <property type="evidence" value="ECO:0007669"/>
    <property type="project" value="UniProtKB-KW"/>
</dbReference>
<dbReference type="InterPro" id="IPR003593">
    <property type="entry name" value="AAA+_ATPase"/>
</dbReference>
<dbReference type="FunFam" id="3.40.50.300:FF:001025">
    <property type="entry name" value="ATPase family, AAA domain-containing 2B"/>
    <property type="match status" value="1"/>
</dbReference>
<evidence type="ECO:0000256" key="7">
    <source>
        <dbReference type="ARBA" id="ARBA00023136"/>
    </source>
</evidence>
<dbReference type="SMART" id="SM00382">
    <property type="entry name" value="AAA"/>
    <property type="match status" value="2"/>
</dbReference>
<feature type="domain" description="AAA+ ATPase" evidence="11">
    <location>
        <begin position="969"/>
        <end position="1108"/>
    </location>
</feature>
<keyword evidence="6" id="KW-0175">Coiled coil</keyword>
<dbReference type="GO" id="GO:0005524">
    <property type="term" value="F:ATP binding"/>
    <property type="evidence" value="ECO:0007669"/>
    <property type="project" value="UniProtKB-KW"/>
</dbReference>
<evidence type="ECO:0000256" key="1">
    <source>
        <dbReference type="ARBA" id="ARBA00004370"/>
    </source>
</evidence>
<evidence type="ECO:0000256" key="2">
    <source>
        <dbReference type="ARBA" id="ARBA00006914"/>
    </source>
</evidence>
<dbReference type="Gene3D" id="3.40.50.300">
    <property type="entry name" value="P-loop containing nucleotide triphosphate hydrolases"/>
    <property type="match status" value="2"/>
</dbReference>
<keyword evidence="7" id="KW-0472">Membrane</keyword>
<evidence type="ECO:0000313" key="12">
    <source>
        <dbReference type="EMBL" id="KAL3827523.1"/>
    </source>
</evidence>
<dbReference type="InterPro" id="IPR050168">
    <property type="entry name" value="AAA_ATPase_domain"/>
</dbReference>
<comment type="similarity">
    <text evidence="2">Belongs to the AAA ATPase family.</text>
</comment>
<comment type="caution">
    <text evidence="12">The sequence shown here is derived from an EMBL/GenBank/DDBJ whole genome shotgun (WGS) entry which is preliminary data.</text>
</comment>
<dbReference type="PANTHER" id="PTHR23077">
    <property type="entry name" value="AAA-FAMILY ATPASE"/>
    <property type="match status" value="1"/>
</dbReference>
<keyword evidence="3" id="KW-0547">Nucleotide-binding</keyword>
<evidence type="ECO:0000256" key="5">
    <source>
        <dbReference type="ARBA" id="ARBA00022840"/>
    </source>
</evidence>
<dbReference type="AlphaFoldDB" id="A0ABD3STE9"/>
<dbReference type="GO" id="GO:0016020">
    <property type="term" value="C:membrane"/>
    <property type="evidence" value="ECO:0007669"/>
    <property type="project" value="UniProtKB-SubCell"/>
</dbReference>
<keyword evidence="5" id="KW-0067">ATP-binding</keyword>
<evidence type="ECO:0000259" key="11">
    <source>
        <dbReference type="SMART" id="SM00382"/>
    </source>
</evidence>
<dbReference type="Gene3D" id="1.10.8.60">
    <property type="match status" value="1"/>
</dbReference>
<dbReference type="InterPro" id="IPR015342">
    <property type="entry name" value="PEX1-N_C-lobe"/>
</dbReference>
<evidence type="ECO:0000256" key="10">
    <source>
        <dbReference type="SAM" id="MobiDB-lite"/>
    </source>
</evidence>
<keyword evidence="4" id="KW-0378">Hydrolase</keyword>
<comment type="subcellular location">
    <subcellularLocation>
        <location evidence="1">Membrane</location>
    </subcellularLocation>
</comment>
<dbReference type="InterPro" id="IPR027417">
    <property type="entry name" value="P-loop_NTPase"/>
</dbReference>
<dbReference type="EMBL" id="JALLPB020000002">
    <property type="protein sequence ID" value="KAL3827523.1"/>
    <property type="molecule type" value="Genomic_DNA"/>
</dbReference>
<feature type="region of interest" description="Disordered" evidence="10">
    <location>
        <begin position="42"/>
        <end position="63"/>
    </location>
</feature>
<evidence type="ECO:0000256" key="6">
    <source>
        <dbReference type="ARBA" id="ARBA00023054"/>
    </source>
</evidence>
<dbReference type="Pfam" id="PF09262">
    <property type="entry name" value="PEX-1N"/>
    <property type="match status" value="1"/>
</dbReference>
<evidence type="ECO:0000256" key="8">
    <source>
        <dbReference type="ARBA" id="ARBA00032509"/>
    </source>
</evidence>
<dbReference type="Pfam" id="PF00004">
    <property type="entry name" value="AAA"/>
    <property type="match status" value="2"/>
</dbReference>
<organism evidence="12 13">
    <name type="scientific">Cyclostephanos tholiformis</name>
    <dbReference type="NCBI Taxonomy" id="382380"/>
    <lineage>
        <taxon>Eukaryota</taxon>
        <taxon>Sar</taxon>
        <taxon>Stramenopiles</taxon>
        <taxon>Ochrophyta</taxon>
        <taxon>Bacillariophyta</taxon>
        <taxon>Coscinodiscophyceae</taxon>
        <taxon>Thalassiosirophycidae</taxon>
        <taxon>Stephanodiscales</taxon>
        <taxon>Stephanodiscaceae</taxon>
        <taxon>Cyclostephanos</taxon>
    </lineage>
</organism>
<dbReference type="Proteomes" id="UP001530377">
    <property type="component" value="Unassembled WGS sequence"/>
</dbReference>
<feature type="compositionally biased region" description="Acidic residues" evidence="10">
    <location>
        <begin position="249"/>
        <end position="265"/>
    </location>
</feature>
<proteinExistence type="inferred from homology"/>
<dbReference type="SUPFAM" id="SSF54585">
    <property type="entry name" value="Cdc48 domain 2-like"/>
    <property type="match status" value="1"/>
</dbReference>
<dbReference type="InterPro" id="IPR003959">
    <property type="entry name" value="ATPase_AAA_core"/>
</dbReference>
<dbReference type="InterPro" id="IPR003960">
    <property type="entry name" value="ATPase_AAA_CS"/>
</dbReference>
<feature type="region of interest" description="Disordered" evidence="10">
    <location>
        <begin position="241"/>
        <end position="268"/>
    </location>
</feature>
<dbReference type="PANTHER" id="PTHR23077:SF12">
    <property type="entry name" value="PEROXISOMAL ATPASE PEX1"/>
    <property type="match status" value="1"/>
</dbReference>
<protein>
    <recommendedName>
        <fullName evidence="9">Peroxisomal ATPase PEX1</fullName>
    </recommendedName>
    <alternativeName>
        <fullName evidence="8">Peroxin-1</fullName>
    </alternativeName>
</protein>
<dbReference type="Gene3D" id="3.10.330.10">
    <property type="match status" value="1"/>
</dbReference>
<evidence type="ECO:0000256" key="4">
    <source>
        <dbReference type="ARBA" id="ARBA00022801"/>
    </source>
</evidence>